<dbReference type="Proteomes" id="UP000525078">
    <property type="component" value="Unassembled WGS sequence"/>
</dbReference>
<dbReference type="InterPro" id="IPR011009">
    <property type="entry name" value="Kinase-like_dom_sf"/>
</dbReference>
<evidence type="ECO:0000256" key="1">
    <source>
        <dbReference type="PROSITE-ProRule" id="PRU10141"/>
    </source>
</evidence>
<comment type="caution">
    <text evidence="4">The sequence shown here is derived from an EMBL/GenBank/DDBJ whole genome shotgun (WGS) entry which is preliminary data.</text>
</comment>
<evidence type="ECO:0000313" key="4">
    <source>
        <dbReference type="EMBL" id="KAF4351080.1"/>
    </source>
</evidence>
<protein>
    <recommendedName>
        <fullName evidence="3">Protein kinase domain-containing protein</fullName>
    </recommendedName>
</protein>
<feature type="compositionally biased region" description="Basic and acidic residues" evidence="2">
    <location>
        <begin position="778"/>
        <end position="787"/>
    </location>
</feature>
<keyword evidence="1" id="KW-0067">ATP-binding</keyword>
<accession>A0A7J6DZS5</accession>
<sequence length="835" mass="93937">MGRTGANSKNFSAKREDYQLLEEVGYGASATVFRAIYIPLNEVVAVKCLDLDRCNSNLGSSNNELDRSSKCCNSFLFFCCRSKPLGGHAIHGRGFLFAPYEDCISDGFEEAAIGSILKETLKALDYLHRQGHIHRDAGNILLDTNGIVKLADFGVSACMLMQGTDNVQEIRLLEHPAGWHQMYCNQEMDIISKLIFGHLVLLMTIQNAPPGLDYDRDKKFSKLKDAAQLALKKMPSAEQEALSQVRDDDEDLQEMQEEDEKLKSVYIDKFTQRKHLANGQTSGDRLELFDNSNNRGQILESVQESSSPEKMVKVRQTHSGPLMPGSVLTHSVSEKLRVSERYENDKAPSDKFHSEVRRTPSFSGPLMLPNRASANSLSAPIKSLGDSLDDKSKAQLVQIIGAILCNIRKPRSCEVPRRSSQGSPLRKSASVGDWIFDSKQVPVNLSPKESNSSSIVPATLLMPHLQNLFQQTSIQQELIMNLLNSLQPNEVVDAPAQNGKLPPLPRSPESNGTLETAASDRERLLLMKISELQARMSSLTEELTTEKFRYIQVIATTANCRSSEEEKGIEAKGRHLRAKYPLVNRMYIEQDLIHSFAFSLEDHHRYLEREIKREIYRLNHHYHSTLQWNLKRQGLCRAAELSHDAPFAVAIGASIVSSLFFPVTGKEDEDDGDSGLDSTDSRLAVMSIISFIPYFNWLSWVFAWLDSGEKRYAVYSLVYLVPYFRSNLSLSPDESWLPIASIILGIIHIQLEMSIRNGDIQTFRLFGEASKSVSKPSKHNDSLKNDFQRTAADGGKKNNEQRNLPSSNEQSRNKLRGWDGERLSGDRDEDERRKH</sequence>
<dbReference type="PANTHER" id="PTHR36804">
    <property type="entry name" value="OSJNBA0013K16.11 PROTEIN"/>
    <property type="match status" value="1"/>
</dbReference>
<dbReference type="AlphaFoldDB" id="A0A7J6DZS5"/>
<feature type="region of interest" description="Disordered" evidence="2">
    <location>
        <begin position="343"/>
        <end position="368"/>
    </location>
</feature>
<dbReference type="PANTHER" id="PTHR36804:SF1">
    <property type="entry name" value="OS04G0585600 PROTEIN"/>
    <property type="match status" value="1"/>
</dbReference>
<name>A0A7J6DZS5_CANSA</name>
<dbReference type="GO" id="GO:0005524">
    <property type="term" value="F:ATP binding"/>
    <property type="evidence" value="ECO:0007669"/>
    <property type="project" value="UniProtKB-UniRule"/>
</dbReference>
<dbReference type="InterPro" id="IPR017441">
    <property type="entry name" value="Protein_kinase_ATP_BS"/>
</dbReference>
<dbReference type="Gene3D" id="1.10.510.10">
    <property type="entry name" value="Transferase(Phosphotransferase) domain 1"/>
    <property type="match status" value="1"/>
</dbReference>
<feature type="binding site" evidence="1">
    <location>
        <position position="47"/>
    </location>
    <ligand>
        <name>ATP</name>
        <dbReference type="ChEBI" id="CHEBI:30616"/>
    </ligand>
</feature>
<dbReference type="SUPFAM" id="SSF56112">
    <property type="entry name" value="Protein kinase-like (PK-like)"/>
    <property type="match status" value="1"/>
</dbReference>
<reference evidence="4 5" key="1">
    <citation type="journal article" date="2020" name="bioRxiv">
        <title>Sequence and annotation of 42 cannabis genomes reveals extensive copy number variation in cannabinoid synthesis and pathogen resistance genes.</title>
        <authorList>
            <person name="Mckernan K.J."/>
            <person name="Helbert Y."/>
            <person name="Kane L.T."/>
            <person name="Ebling H."/>
            <person name="Zhang L."/>
            <person name="Liu B."/>
            <person name="Eaton Z."/>
            <person name="Mclaughlin S."/>
            <person name="Kingan S."/>
            <person name="Baybayan P."/>
            <person name="Concepcion G."/>
            <person name="Jordan M."/>
            <person name="Riva A."/>
            <person name="Barbazuk W."/>
            <person name="Harkins T."/>
        </authorList>
    </citation>
    <scope>NUCLEOTIDE SEQUENCE [LARGE SCALE GENOMIC DNA]</scope>
    <source>
        <strain evidence="5">cv. Jamaican Lion 4</strain>
        <tissue evidence="4">Leaf</tissue>
    </source>
</reference>
<dbReference type="PROSITE" id="PS50011">
    <property type="entry name" value="PROTEIN_KINASE_DOM"/>
    <property type="match status" value="1"/>
</dbReference>
<keyword evidence="1" id="KW-0547">Nucleotide-binding</keyword>
<dbReference type="GO" id="GO:0004672">
    <property type="term" value="F:protein kinase activity"/>
    <property type="evidence" value="ECO:0007669"/>
    <property type="project" value="InterPro"/>
</dbReference>
<evidence type="ECO:0000313" key="5">
    <source>
        <dbReference type="Proteomes" id="UP000525078"/>
    </source>
</evidence>
<evidence type="ECO:0000259" key="3">
    <source>
        <dbReference type="PROSITE" id="PS50011"/>
    </source>
</evidence>
<dbReference type="EMBL" id="JAATIP010000348">
    <property type="protein sequence ID" value="KAF4351080.1"/>
    <property type="molecule type" value="Genomic_DNA"/>
</dbReference>
<feature type="domain" description="Protein kinase" evidence="3">
    <location>
        <begin position="18"/>
        <end position="267"/>
    </location>
</feature>
<dbReference type="SMART" id="SM00220">
    <property type="entry name" value="S_TKc"/>
    <property type="match status" value="1"/>
</dbReference>
<feature type="compositionally biased region" description="Basic and acidic residues" evidence="2">
    <location>
        <begin position="343"/>
        <end position="358"/>
    </location>
</feature>
<feature type="region of interest" description="Disordered" evidence="2">
    <location>
        <begin position="772"/>
        <end position="835"/>
    </location>
</feature>
<dbReference type="Gene3D" id="3.30.200.20">
    <property type="entry name" value="Phosphorylase Kinase, domain 1"/>
    <property type="match status" value="1"/>
</dbReference>
<feature type="compositionally biased region" description="Basic and acidic residues" evidence="2">
    <location>
        <begin position="816"/>
        <end position="835"/>
    </location>
</feature>
<evidence type="ECO:0000256" key="2">
    <source>
        <dbReference type="SAM" id="MobiDB-lite"/>
    </source>
</evidence>
<dbReference type="InterPro" id="IPR000719">
    <property type="entry name" value="Prot_kinase_dom"/>
</dbReference>
<gene>
    <name evidence="4" type="ORF">F8388_013185</name>
</gene>
<dbReference type="Pfam" id="PF00069">
    <property type="entry name" value="Pkinase"/>
    <property type="match status" value="1"/>
</dbReference>
<dbReference type="PROSITE" id="PS00107">
    <property type="entry name" value="PROTEIN_KINASE_ATP"/>
    <property type="match status" value="1"/>
</dbReference>
<proteinExistence type="predicted"/>
<feature type="compositionally biased region" description="Polar residues" evidence="2">
    <location>
        <begin position="801"/>
        <end position="810"/>
    </location>
</feature>
<organism evidence="4 5">
    <name type="scientific">Cannabis sativa</name>
    <name type="common">Hemp</name>
    <name type="synonym">Marijuana</name>
    <dbReference type="NCBI Taxonomy" id="3483"/>
    <lineage>
        <taxon>Eukaryota</taxon>
        <taxon>Viridiplantae</taxon>
        <taxon>Streptophyta</taxon>
        <taxon>Embryophyta</taxon>
        <taxon>Tracheophyta</taxon>
        <taxon>Spermatophyta</taxon>
        <taxon>Magnoliopsida</taxon>
        <taxon>eudicotyledons</taxon>
        <taxon>Gunneridae</taxon>
        <taxon>Pentapetalae</taxon>
        <taxon>rosids</taxon>
        <taxon>fabids</taxon>
        <taxon>Rosales</taxon>
        <taxon>Cannabaceae</taxon>
        <taxon>Cannabis</taxon>
    </lineage>
</organism>